<name>A0A4U8U672_9HELI</name>
<keyword evidence="2" id="KW-0812">Transmembrane</keyword>
<dbReference type="AlphaFoldDB" id="A0A4U8U672"/>
<sequence length="1156" mass="133957">MSKGNILLSTSITTPNTSDAMSANIIPMSFIQTRDILPNTFTTAKGLVSSKTIEEYIKQSQHNNLELIIGNSDEVLGINLWQYANKLYEISQQYEDNDTKTEEAIQAIEHSIAEIKNVLQQSKTQYENVFQANTLDGIEIGITQHVFSNSKKQIQELLEDINKAKANAKILANNETNKILAMLVGANVYLSHGSIVLYFANKYLSRGVLLWVIRICFGISPQGAALFLVFIALSSIYKLVTKDDALKIKIYEFYCVLNAILRQVHYRDGAINALVNFNQNISGNVIVFDQRALKYLTSPLSSHIDSLIDPSMLDKAIIYNIDLTNIQPQTRNNINISITSLLKQSNLIVQSSQNNKKRLFAFSTFPNIQAKNLGDNDIINTSAFKHLKNIATQFSNFLFIQSPNLTSTLTLDLILQSFKVSHQNDNPINNKSILIVTNPLEVTSPHYKIYEYMKSQCNSTIQHNVVFLNVVNRIEKKTLFDRFKTIILKNYKYVETAYNEKYYIKEKIYLDKADKVDTLLTNFCNNPDKKDILSIANEFSAISELILEQKHLFDEGFYKEVARVEQYCKTMLDTLFAFEQILSCFIDFRIKQDKNNQLDEKNLETLRNKVREQINNQDTELSQTAICISHIINNAYFSNTPNNEIQHLNTLLENFKNNDSYQKYKKIIEQYQSYPKEQKFSNTINIFIPFYKDIFLEFFSKDDFEELCKFMLYLIDLETGGVFLYYTYTWSLQSKQVVNISKQDLQKIVTKDLWEKFQNFNEDKIIEYLTDHIQNKFAAYLAELSIKDMRDTLKKNVQNNRYNSTTMRENIIKNITTRGNINRLENLIKAIEGYRENTEAKLNIVIQSFQEIQKIENIQIPTSSSEIKNTLRHSLKSNTTQALSIVFDLSKSFSKKALTPLMIFEIYTWILDQIFPTISKEDLTRQITLFMLGMRGKKDSEYAKWEKGKPYFYIPKDLHKSLVIGDFMHSLLLDSSLDIGYCIHNPSIGSYTKNEDVAQKHFKDMIRNNLYTYNSSYFAHAQENESTQIYKEAHIKVHSYIDNIQSQNTHTTQLTQTNFQNLINKKLTQTKLKYQNPQNNAVYQRVGETTNSQRDFLIQLKRVAEYSYRVYKGERVLNSDPIMTAKTKDSVNESILSNFVYNESFIPTKIDIHKEL</sequence>
<feature type="transmembrane region" description="Helical" evidence="2">
    <location>
        <begin position="179"/>
        <end position="199"/>
    </location>
</feature>
<proteinExistence type="predicted"/>
<feature type="transmembrane region" description="Helical" evidence="2">
    <location>
        <begin position="211"/>
        <end position="237"/>
    </location>
</feature>
<dbReference type="RefSeq" id="WP_034580366.1">
    <property type="nucleotide sequence ID" value="NZ_JRPJ02000035.1"/>
</dbReference>
<keyword evidence="2" id="KW-0472">Membrane</keyword>
<reference evidence="3 4" key="1">
    <citation type="journal article" date="2014" name="Genome Announc.">
        <title>Draft genome sequences of eight enterohepatic helicobacter species isolated from both laboratory and wild rodents.</title>
        <authorList>
            <person name="Sheh A."/>
            <person name="Shen Z."/>
            <person name="Fox J.G."/>
        </authorList>
    </citation>
    <scope>NUCLEOTIDE SEQUENCE [LARGE SCALE GENOMIC DNA]</scope>
    <source>
        <strain evidence="3 4">ATCC 49320</strain>
    </source>
</reference>
<evidence type="ECO:0000256" key="2">
    <source>
        <dbReference type="SAM" id="Phobius"/>
    </source>
</evidence>
<keyword evidence="1" id="KW-0175">Coiled coil</keyword>
<accession>A0A4U8U672</accession>
<evidence type="ECO:0000313" key="4">
    <source>
        <dbReference type="Proteomes" id="UP000029857"/>
    </source>
</evidence>
<keyword evidence="2" id="KW-1133">Transmembrane helix</keyword>
<protein>
    <submittedName>
        <fullName evidence="3">Uncharacterized protein</fullName>
    </submittedName>
</protein>
<gene>
    <name evidence="3" type="ORF">LS79_008625</name>
</gene>
<organism evidence="3 4">
    <name type="scientific">Helicobacter bilis</name>
    <dbReference type="NCBI Taxonomy" id="37372"/>
    <lineage>
        <taxon>Bacteria</taxon>
        <taxon>Pseudomonadati</taxon>
        <taxon>Campylobacterota</taxon>
        <taxon>Epsilonproteobacteria</taxon>
        <taxon>Campylobacterales</taxon>
        <taxon>Helicobacteraceae</taxon>
        <taxon>Helicobacter</taxon>
    </lineage>
</organism>
<dbReference type="Proteomes" id="UP000029857">
    <property type="component" value="Unassembled WGS sequence"/>
</dbReference>
<evidence type="ECO:0000313" key="3">
    <source>
        <dbReference type="EMBL" id="TLE09117.1"/>
    </source>
</evidence>
<dbReference type="EMBL" id="JRPJ02000035">
    <property type="protein sequence ID" value="TLE09117.1"/>
    <property type="molecule type" value="Genomic_DNA"/>
</dbReference>
<feature type="coiled-coil region" evidence="1">
    <location>
        <begin position="105"/>
        <end position="174"/>
    </location>
</feature>
<evidence type="ECO:0000256" key="1">
    <source>
        <dbReference type="SAM" id="Coils"/>
    </source>
</evidence>
<comment type="caution">
    <text evidence="3">The sequence shown here is derived from an EMBL/GenBank/DDBJ whole genome shotgun (WGS) entry which is preliminary data.</text>
</comment>